<dbReference type="Proteomes" id="UP000326268">
    <property type="component" value="Unassembled WGS sequence"/>
</dbReference>
<evidence type="ECO:0000313" key="1">
    <source>
        <dbReference type="EMBL" id="KAE8364295.1"/>
    </source>
</evidence>
<dbReference type="EMBL" id="ML737655">
    <property type="protein sequence ID" value="KAE8364295.1"/>
    <property type="molecule type" value="Genomic_DNA"/>
</dbReference>
<dbReference type="GeneID" id="43657062"/>
<keyword evidence="2" id="KW-1185">Reference proteome</keyword>
<gene>
    <name evidence="1" type="ORF">BDV27DRAFT_158023</name>
</gene>
<organism evidence="1 2">
    <name type="scientific">Aspergillus caelatus</name>
    <dbReference type="NCBI Taxonomy" id="61420"/>
    <lineage>
        <taxon>Eukaryota</taxon>
        <taxon>Fungi</taxon>
        <taxon>Dikarya</taxon>
        <taxon>Ascomycota</taxon>
        <taxon>Pezizomycotina</taxon>
        <taxon>Eurotiomycetes</taxon>
        <taxon>Eurotiomycetidae</taxon>
        <taxon>Eurotiales</taxon>
        <taxon>Aspergillaceae</taxon>
        <taxon>Aspergillus</taxon>
        <taxon>Aspergillus subgen. Circumdati</taxon>
    </lineage>
</organism>
<dbReference type="AlphaFoldDB" id="A0A5N7A3M2"/>
<sequence length="307" mass="34527">MASTTQKALLKAAEMAITYVNKFPDTLDDEGKQEVKSVLTSIKKLKKELLKIPTVKVGDLSSKSVHKLFGLTLDDTEPFDWQKAAFEGFSMYIEKGSQEMQHDGLDWTLKAYEKTYKRAPWNEPVARTRLDDALLLTTTFILGAYGKPGTVGVNLQFETSLTWTTNKKRVQGLADYTLFYDDPSKNASNLLVIEAKRRDEFNRGPAELLAYMAMVVNARLIAGDGENAGVFGLLSDGYTFHFYRLSCKMRYTVHILLWDMGVTYQCGIKGLLSYIILEAVNMAAESRKKVRHPSDLSMSPVESMEVD</sequence>
<dbReference type="RefSeq" id="XP_031927376.1">
    <property type="nucleotide sequence ID" value="XM_032072616.1"/>
</dbReference>
<accession>A0A5N7A3M2</accession>
<protein>
    <submittedName>
        <fullName evidence="1">Uncharacterized protein</fullName>
    </submittedName>
</protein>
<dbReference type="OrthoDB" id="4509624at2759"/>
<proteinExistence type="predicted"/>
<evidence type="ECO:0000313" key="2">
    <source>
        <dbReference type="Proteomes" id="UP000326268"/>
    </source>
</evidence>
<reference evidence="1 2" key="1">
    <citation type="submission" date="2019-04" db="EMBL/GenBank/DDBJ databases">
        <title>Friends and foes A comparative genomics studyof 23 Aspergillus species from section Flavi.</title>
        <authorList>
            <consortium name="DOE Joint Genome Institute"/>
            <person name="Kjaerbolling I."/>
            <person name="Vesth T."/>
            <person name="Frisvad J.C."/>
            <person name="Nybo J.L."/>
            <person name="Theobald S."/>
            <person name="Kildgaard S."/>
            <person name="Isbrandt T."/>
            <person name="Kuo A."/>
            <person name="Sato A."/>
            <person name="Lyhne E.K."/>
            <person name="Kogle M.E."/>
            <person name="Wiebenga A."/>
            <person name="Kun R.S."/>
            <person name="Lubbers R.J."/>
            <person name="Makela M.R."/>
            <person name="Barry K."/>
            <person name="Chovatia M."/>
            <person name="Clum A."/>
            <person name="Daum C."/>
            <person name="Haridas S."/>
            <person name="He G."/>
            <person name="LaButti K."/>
            <person name="Lipzen A."/>
            <person name="Mondo S."/>
            <person name="Riley R."/>
            <person name="Salamov A."/>
            <person name="Simmons B.A."/>
            <person name="Magnuson J.K."/>
            <person name="Henrissat B."/>
            <person name="Mortensen U.H."/>
            <person name="Larsen T.O."/>
            <person name="Devries R.P."/>
            <person name="Grigoriev I.V."/>
            <person name="Machida M."/>
            <person name="Baker S.E."/>
            <person name="Andersen M.R."/>
        </authorList>
    </citation>
    <scope>NUCLEOTIDE SEQUENCE [LARGE SCALE GENOMIC DNA]</scope>
    <source>
        <strain evidence="1 2">CBS 763.97</strain>
    </source>
</reference>
<name>A0A5N7A3M2_9EURO</name>